<reference evidence="2 3" key="1">
    <citation type="submission" date="2017-08" db="EMBL/GenBank/DDBJ databases">
        <title>Infants hospitalized years apart are colonized by the same room-sourced microbial strains.</title>
        <authorList>
            <person name="Brooks B."/>
            <person name="Olm M.R."/>
            <person name="Firek B.A."/>
            <person name="Baker R."/>
            <person name="Thomas B.C."/>
            <person name="Morowitz M.J."/>
            <person name="Banfield J.F."/>
        </authorList>
    </citation>
    <scope>NUCLEOTIDE SEQUENCE [LARGE SCALE GENOMIC DNA]</scope>
    <source>
        <strain evidence="2">S2_003_000_R2_4</strain>
    </source>
</reference>
<dbReference type="InterPro" id="IPR006522">
    <property type="entry name" value="Phage_virion_morphogenesis"/>
</dbReference>
<evidence type="ECO:0008006" key="4">
    <source>
        <dbReference type="Google" id="ProtNLM"/>
    </source>
</evidence>
<organism evidence="2 3">
    <name type="scientific">Caulobacter segnis</name>
    <dbReference type="NCBI Taxonomy" id="88688"/>
    <lineage>
        <taxon>Bacteria</taxon>
        <taxon>Pseudomonadati</taxon>
        <taxon>Pseudomonadota</taxon>
        <taxon>Alphaproteobacteria</taxon>
        <taxon>Caulobacterales</taxon>
        <taxon>Caulobacteraceae</taxon>
        <taxon>Caulobacter</taxon>
    </lineage>
</organism>
<feature type="compositionally biased region" description="Low complexity" evidence="1">
    <location>
        <begin position="39"/>
        <end position="50"/>
    </location>
</feature>
<dbReference type="RefSeq" id="WP_304273140.1">
    <property type="nucleotide sequence ID" value="NZ_QFQZ01000002.1"/>
</dbReference>
<accession>A0A2W5VPD2</accession>
<dbReference type="EMBL" id="QFQZ01000002">
    <property type="protein sequence ID" value="PZR37175.1"/>
    <property type="molecule type" value="Genomic_DNA"/>
</dbReference>
<gene>
    <name evidence="2" type="ORF">DI526_01275</name>
</gene>
<feature type="region of interest" description="Disordered" evidence="1">
    <location>
        <begin position="39"/>
        <end position="68"/>
    </location>
</feature>
<dbReference type="NCBIfam" id="TIGR01635">
    <property type="entry name" value="tail_comp_S"/>
    <property type="match status" value="2"/>
</dbReference>
<evidence type="ECO:0000313" key="3">
    <source>
        <dbReference type="Proteomes" id="UP000249393"/>
    </source>
</evidence>
<sequence length="230" mass="25968">MKDIDEELRKLESTLGAVVAQMEPAARSALARKMAHALRASQAARMRAQAGPDGEPWPARKNQARDRKANRPIRFLYRKPGADEPRVADLRSWRRDGAQIIGYDRERGAIRTFLRGRIVRHLPAEGAADPGKMEADLRGRGGQIRKRVEAMFVKMRTNRHLKAGGSPTEAWVEFTSRAERIARVSQFGLKDKVRPGGPEVRYPQRQLLGFSAEDREAMIQLTLDHLDDGR</sequence>
<evidence type="ECO:0000313" key="2">
    <source>
        <dbReference type="EMBL" id="PZR37175.1"/>
    </source>
</evidence>
<comment type="caution">
    <text evidence="2">The sequence shown here is derived from an EMBL/GenBank/DDBJ whole genome shotgun (WGS) entry which is preliminary data.</text>
</comment>
<dbReference type="Proteomes" id="UP000249393">
    <property type="component" value="Unassembled WGS sequence"/>
</dbReference>
<evidence type="ECO:0000256" key="1">
    <source>
        <dbReference type="SAM" id="MobiDB-lite"/>
    </source>
</evidence>
<dbReference type="AlphaFoldDB" id="A0A2W5VPD2"/>
<protein>
    <recommendedName>
        <fullName evidence="4">Phage virion morphogenesis protein</fullName>
    </recommendedName>
</protein>
<name>A0A2W5VPD2_9CAUL</name>
<proteinExistence type="predicted"/>
<dbReference type="Pfam" id="PF05069">
    <property type="entry name" value="Phage_tail_S"/>
    <property type="match status" value="2"/>
</dbReference>